<protein>
    <recommendedName>
        <fullName evidence="4">tRNA_anti-like</fullName>
    </recommendedName>
</protein>
<keyword evidence="1" id="KW-0812">Transmembrane</keyword>
<evidence type="ECO:0008006" key="4">
    <source>
        <dbReference type="Google" id="ProtNLM"/>
    </source>
</evidence>
<feature type="transmembrane region" description="Helical" evidence="1">
    <location>
        <begin position="12"/>
        <end position="32"/>
    </location>
</feature>
<proteinExistence type="predicted"/>
<dbReference type="RefSeq" id="WP_074718577.1">
    <property type="nucleotide sequence ID" value="NZ_FNPG01000025.1"/>
</dbReference>
<evidence type="ECO:0000313" key="2">
    <source>
        <dbReference type="EMBL" id="SDY63260.1"/>
    </source>
</evidence>
<evidence type="ECO:0000256" key="1">
    <source>
        <dbReference type="SAM" id="Phobius"/>
    </source>
</evidence>
<sequence length="191" mass="21639">MDKNYKYNKVELGVIICAVILIIAIIIYNTIFKGTVSGNSLSKKGKKNITSKYQTEKLIKAGIKKDIKKNKENKAPKNDSIIDYSKMGKDMEYASVYQMEMTPNDYMNKTVVLKGNYYSGVDSQGKSHNYCVITCQGGCCVQGVEFIMDERFKDDKFKDNQEIIVEGKFEIRDGEKGGKIIVLRDAIIKLK</sequence>
<gene>
    <name evidence="2" type="ORF">SAMN02910414_02002</name>
</gene>
<keyword evidence="1" id="KW-1133">Transmembrane helix</keyword>
<keyword evidence="3" id="KW-1185">Reference proteome</keyword>
<dbReference type="EMBL" id="FNPG01000025">
    <property type="protein sequence ID" value="SDY63260.1"/>
    <property type="molecule type" value="Genomic_DNA"/>
</dbReference>
<organism evidence="2 3">
    <name type="scientific">Lachnobacterium bovis DSM 14045</name>
    <dbReference type="NCBI Taxonomy" id="1122142"/>
    <lineage>
        <taxon>Bacteria</taxon>
        <taxon>Bacillati</taxon>
        <taxon>Bacillota</taxon>
        <taxon>Clostridia</taxon>
        <taxon>Lachnospirales</taxon>
        <taxon>Lachnospiraceae</taxon>
        <taxon>Lachnobacterium</taxon>
    </lineage>
</organism>
<dbReference type="OrthoDB" id="359707at2"/>
<evidence type="ECO:0000313" key="3">
    <source>
        <dbReference type="Proteomes" id="UP000183918"/>
    </source>
</evidence>
<dbReference type="Proteomes" id="UP000183918">
    <property type="component" value="Unassembled WGS sequence"/>
</dbReference>
<keyword evidence="1" id="KW-0472">Membrane</keyword>
<name>A0A1H3LG27_9FIRM</name>
<reference evidence="2 3" key="1">
    <citation type="submission" date="2016-10" db="EMBL/GenBank/DDBJ databases">
        <authorList>
            <person name="de Groot N.N."/>
        </authorList>
    </citation>
    <scope>NUCLEOTIDE SEQUENCE [LARGE SCALE GENOMIC DNA]</scope>
    <source>
        <strain evidence="2 3">DSM 14045</strain>
    </source>
</reference>
<dbReference type="AlphaFoldDB" id="A0A1H3LG27"/>
<dbReference type="STRING" id="1122142.SAMN02910414_02002"/>
<accession>A0A1H3LG27</accession>